<dbReference type="Proteomes" id="UP001614394">
    <property type="component" value="Unassembled WGS sequence"/>
</dbReference>
<sequence>MSRTAAYLRFYPADTSTPLVHQAALRAYADTLALPYPTVYLDDGLSWRCPLPAYERLLEAVRSGWHDAVLIPGPWVFALPDDFARARMKQLAYYCRVLELPRARR</sequence>
<reference evidence="1 2" key="1">
    <citation type="submission" date="2024-10" db="EMBL/GenBank/DDBJ databases">
        <title>The Natural Products Discovery Center: Release of the First 8490 Sequenced Strains for Exploring Actinobacteria Biosynthetic Diversity.</title>
        <authorList>
            <person name="Kalkreuter E."/>
            <person name="Kautsar S.A."/>
            <person name="Yang D."/>
            <person name="Bader C.D."/>
            <person name="Teijaro C.N."/>
            <person name="Fluegel L."/>
            <person name="Davis C.M."/>
            <person name="Simpson J.R."/>
            <person name="Lauterbach L."/>
            <person name="Steele A.D."/>
            <person name="Gui C."/>
            <person name="Meng S."/>
            <person name="Li G."/>
            <person name="Viehrig K."/>
            <person name="Ye F."/>
            <person name="Su P."/>
            <person name="Kiefer A.F."/>
            <person name="Nichols A."/>
            <person name="Cepeda A.J."/>
            <person name="Yan W."/>
            <person name="Fan B."/>
            <person name="Jiang Y."/>
            <person name="Adhikari A."/>
            <person name="Zheng C.-J."/>
            <person name="Schuster L."/>
            <person name="Cowan T.M."/>
            <person name="Smanski M.J."/>
            <person name="Chevrette M.G."/>
            <person name="De Carvalho L.P.S."/>
            <person name="Shen B."/>
        </authorList>
    </citation>
    <scope>NUCLEOTIDE SEQUENCE [LARGE SCALE GENOMIC DNA]</scope>
    <source>
        <strain evidence="1 2">NPDC053399</strain>
    </source>
</reference>
<evidence type="ECO:0008006" key="3">
    <source>
        <dbReference type="Google" id="ProtNLM"/>
    </source>
</evidence>
<proteinExistence type="predicted"/>
<gene>
    <name evidence="1" type="ORF">ACIGXA_08400</name>
</gene>
<name>A0ABW8C280_9ACTN</name>
<keyword evidence="2" id="KW-1185">Reference proteome</keyword>
<organism evidence="1 2">
    <name type="scientific">Streptomyces fildesensis</name>
    <dbReference type="NCBI Taxonomy" id="375757"/>
    <lineage>
        <taxon>Bacteria</taxon>
        <taxon>Bacillati</taxon>
        <taxon>Actinomycetota</taxon>
        <taxon>Actinomycetes</taxon>
        <taxon>Kitasatosporales</taxon>
        <taxon>Streptomycetaceae</taxon>
        <taxon>Streptomyces</taxon>
    </lineage>
</organism>
<protein>
    <recommendedName>
        <fullName evidence="3">Resolvase/invertase-type recombinase catalytic domain-containing protein</fullName>
    </recommendedName>
</protein>
<evidence type="ECO:0000313" key="1">
    <source>
        <dbReference type="EMBL" id="MFI9100534.1"/>
    </source>
</evidence>
<evidence type="ECO:0000313" key="2">
    <source>
        <dbReference type="Proteomes" id="UP001614394"/>
    </source>
</evidence>
<dbReference type="EMBL" id="JBITYG010000002">
    <property type="protein sequence ID" value="MFI9100534.1"/>
    <property type="molecule type" value="Genomic_DNA"/>
</dbReference>
<comment type="caution">
    <text evidence="1">The sequence shown here is derived from an EMBL/GenBank/DDBJ whole genome shotgun (WGS) entry which is preliminary data.</text>
</comment>
<accession>A0ABW8C280</accession>
<dbReference type="RefSeq" id="WP_399645835.1">
    <property type="nucleotide sequence ID" value="NZ_JBITYG010000002.1"/>
</dbReference>